<name>A0A2W2AFP3_9BACT</name>
<sequence length="267" mass="30516">MNYMRRLFFVLLLSASGSVFAQTMKEGVSINPDKIGKYQKHLQYLMYNGEKVAVGDSLFTNNEQYFGTIKNITKYVKEDAPFYYAGLYDGKRTFQIDLTEELDNHTLMHYNYKLANDGFDVDQVIDANGVPANALGVAVKNALDKVFNDGNGMMLSEDDDLSRIVYRAIIPMSDKAGSFMPEQRRMRVEIVVTPTNGKYRLSFKDAGFENRTQDHPTWTTFGYNDLQTQTQTGINKKWAQETVDDCKKALSELQLRIENEITQASRR</sequence>
<dbReference type="AlphaFoldDB" id="A0A2W2AFP3"/>
<evidence type="ECO:0000256" key="1">
    <source>
        <dbReference type="SAM" id="SignalP"/>
    </source>
</evidence>
<evidence type="ECO:0000313" key="2">
    <source>
        <dbReference type="EMBL" id="PZF71030.1"/>
    </source>
</evidence>
<accession>A0A2W2AFP3</accession>
<comment type="caution">
    <text evidence="2">The sequence shown here is derived from an EMBL/GenBank/DDBJ whole genome shotgun (WGS) entry which is preliminary data.</text>
</comment>
<keyword evidence="3" id="KW-1185">Reference proteome</keyword>
<feature type="chain" id="PRO_5015996613" description="DUF4468 domain-containing protein" evidence="1">
    <location>
        <begin position="22"/>
        <end position="267"/>
    </location>
</feature>
<feature type="signal peptide" evidence="1">
    <location>
        <begin position="1"/>
        <end position="21"/>
    </location>
</feature>
<keyword evidence="1" id="KW-0732">Signal</keyword>
<dbReference type="Proteomes" id="UP000248745">
    <property type="component" value="Unassembled WGS sequence"/>
</dbReference>
<gene>
    <name evidence="2" type="ORF">DN068_20215</name>
</gene>
<protein>
    <recommendedName>
        <fullName evidence="4">DUF4468 domain-containing protein</fullName>
    </recommendedName>
</protein>
<proteinExistence type="predicted"/>
<dbReference type="EMBL" id="QKTW01000027">
    <property type="protein sequence ID" value="PZF71030.1"/>
    <property type="molecule type" value="Genomic_DNA"/>
</dbReference>
<organism evidence="2 3">
    <name type="scientific">Taibaiella soli</name>
    <dbReference type="NCBI Taxonomy" id="1649169"/>
    <lineage>
        <taxon>Bacteria</taxon>
        <taxon>Pseudomonadati</taxon>
        <taxon>Bacteroidota</taxon>
        <taxon>Chitinophagia</taxon>
        <taxon>Chitinophagales</taxon>
        <taxon>Chitinophagaceae</taxon>
        <taxon>Taibaiella</taxon>
    </lineage>
</organism>
<reference evidence="2 3" key="1">
    <citation type="submission" date="2018-06" db="EMBL/GenBank/DDBJ databases">
        <title>Mucibacter soli gen. nov., sp. nov., a new member of the family Chitinophagaceae producing mucin.</title>
        <authorList>
            <person name="Kim M.-K."/>
            <person name="Park S."/>
            <person name="Kim T.-S."/>
            <person name="Joung Y."/>
            <person name="Han J.-H."/>
            <person name="Kim S.B."/>
        </authorList>
    </citation>
    <scope>NUCLEOTIDE SEQUENCE [LARGE SCALE GENOMIC DNA]</scope>
    <source>
        <strain evidence="2 3">R1-15</strain>
    </source>
</reference>
<evidence type="ECO:0008006" key="4">
    <source>
        <dbReference type="Google" id="ProtNLM"/>
    </source>
</evidence>
<evidence type="ECO:0000313" key="3">
    <source>
        <dbReference type="Proteomes" id="UP000248745"/>
    </source>
</evidence>